<reference evidence="1" key="1">
    <citation type="submission" date="2022-01" db="EMBL/GenBank/DDBJ databases">
        <authorList>
            <person name="King R."/>
        </authorList>
    </citation>
    <scope>NUCLEOTIDE SEQUENCE</scope>
</reference>
<name>A0A9N9TD50_DIABA</name>
<gene>
    <name evidence="1" type="ORF">DIABBA_LOCUS11877</name>
</gene>
<dbReference type="EMBL" id="OU898283">
    <property type="protein sequence ID" value="CAG9839072.1"/>
    <property type="molecule type" value="Genomic_DNA"/>
</dbReference>
<evidence type="ECO:0000313" key="1">
    <source>
        <dbReference type="EMBL" id="CAG9839072.1"/>
    </source>
</evidence>
<accession>A0A9N9TD50</accession>
<keyword evidence="2" id="KW-1185">Reference proteome</keyword>
<dbReference type="OrthoDB" id="8197645at2759"/>
<sequence length="165" mass="18682">MNTLGVNVGGGGNTLEEALAMVENNHKDLSKIFIATPDPNVLTDDDSGDKEGGLVDNLIGRQLREELKRRQRSLRDSYVLYIRVIKTRNEQAAQNKIWQWAESMKMFQPFLIFAKTFSNVPIFATQLESVTEKDNGVDVSGNEESEFSDLFEVLLPTEHKKIYLC</sequence>
<dbReference type="Proteomes" id="UP001153709">
    <property type="component" value="Chromosome 8"/>
</dbReference>
<protein>
    <submittedName>
        <fullName evidence="1">Uncharacterized protein</fullName>
    </submittedName>
</protein>
<organism evidence="1 2">
    <name type="scientific">Diabrotica balteata</name>
    <name type="common">Banded cucumber beetle</name>
    <dbReference type="NCBI Taxonomy" id="107213"/>
    <lineage>
        <taxon>Eukaryota</taxon>
        <taxon>Metazoa</taxon>
        <taxon>Ecdysozoa</taxon>
        <taxon>Arthropoda</taxon>
        <taxon>Hexapoda</taxon>
        <taxon>Insecta</taxon>
        <taxon>Pterygota</taxon>
        <taxon>Neoptera</taxon>
        <taxon>Endopterygota</taxon>
        <taxon>Coleoptera</taxon>
        <taxon>Polyphaga</taxon>
        <taxon>Cucujiformia</taxon>
        <taxon>Chrysomeloidea</taxon>
        <taxon>Chrysomelidae</taxon>
        <taxon>Galerucinae</taxon>
        <taxon>Diabroticina</taxon>
        <taxon>Diabroticites</taxon>
        <taxon>Diabrotica</taxon>
    </lineage>
</organism>
<proteinExistence type="predicted"/>
<dbReference type="AlphaFoldDB" id="A0A9N9TD50"/>
<evidence type="ECO:0000313" key="2">
    <source>
        <dbReference type="Proteomes" id="UP001153709"/>
    </source>
</evidence>